<dbReference type="STRING" id="695939.SAMN00790413_03598"/>
<keyword evidence="2" id="KW-1185">Reference proteome</keyword>
<protein>
    <submittedName>
        <fullName evidence="1">Uncharacterized protein</fullName>
    </submittedName>
</protein>
<evidence type="ECO:0000313" key="1">
    <source>
        <dbReference type="EMBL" id="SMB85916.1"/>
    </source>
</evidence>
<dbReference type="Proteomes" id="UP000192582">
    <property type="component" value="Unassembled WGS sequence"/>
</dbReference>
<proteinExistence type="predicted"/>
<sequence>MTLQPPTSTFVPARLYHVRSALHAQSMRETARALLRAAERLDGRSARVTFRPTPCGWCGTCAQWVAGDHCPDCWEGRCP</sequence>
<evidence type="ECO:0000313" key="2">
    <source>
        <dbReference type="Proteomes" id="UP000192582"/>
    </source>
</evidence>
<organism evidence="1 2">
    <name type="scientific">Deinococcus hopiensis KR-140</name>
    <dbReference type="NCBI Taxonomy" id="695939"/>
    <lineage>
        <taxon>Bacteria</taxon>
        <taxon>Thermotogati</taxon>
        <taxon>Deinococcota</taxon>
        <taxon>Deinococci</taxon>
        <taxon>Deinococcales</taxon>
        <taxon>Deinococcaceae</taxon>
        <taxon>Deinococcus</taxon>
    </lineage>
</organism>
<dbReference type="AlphaFoldDB" id="A0A1W1UXW9"/>
<name>A0A1W1UXW9_9DEIO</name>
<dbReference type="EMBL" id="FWWU01000008">
    <property type="protein sequence ID" value="SMB85916.1"/>
    <property type="molecule type" value="Genomic_DNA"/>
</dbReference>
<accession>A0A1W1UXW9</accession>
<gene>
    <name evidence="1" type="ORF">SAMN00790413_03598</name>
</gene>
<reference evidence="1 2" key="1">
    <citation type="submission" date="2017-04" db="EMBL/GenBank/DDBJ databases">
        <authorList>
            <person name="Afonso C.L."/>
            <person name="Miller P.J."/>
            <person name="Scott M.A."/>
            <person name="Spackman E."/>
            <person name="Goraichik I."/>
            <person name="Dimitrov K.M."/>
            <person name="Suarez D.L."/>
            <person name="Swayne D.E."/>
        </authorList>
    </citation>
    <scope>NUCLEOTIDE SEQUENCE [LARGE SCALE GENOMIC DNA]</scope>
    <source>
        <strain evidence="1 2">KR-140</strain>
    </source>
</reference>
<dbReference type="RefSeq" id="WP_139806728.1">
    <property type="nucleotide sequence ID" value="NZ_FWWU01000008.1"/>
</dbReference>